<proteinExistence type="predicted"/>
<dbReference type="GO" id="GO:0003824">
    <property type="term" value="F:catalytic activity"/>
    <property type="evidence" value="ECO:0007669"/>
    <property type="project" value="InterPro"/>
</dbReference>
<name>A0A8J7GW12_9ACTN</name>
<dbReference type="SUPFAM" id="SSF53927">
    <property type="entry name" value="Cytidine deaminase-like"/>
    <property type="match status" value="1"/>
</dbReference>
<protein>
    <submittedName>
        <fullName evidence="1">Cytidine deaminase</fullName>
    </submittedName>
</protein>
<keyword evidence="2" id="KW-1185">Reference proteome</keyword>
<evidence type="ECO:0000313" key="2">
    <source>
        <dbReference type="Proteomes" id="UP000622552"/>
    </source>
</evidence>
<gene>
    <name evidence="1" type="ORF">IW245_004765</name>
</gene>
<dbReference type="AlphaFoldDB" id="A0A8J7GW12"/>
<dbReference type="Proteomes" id="UP000622552">
    <property type="component" value="Unassembled WGS sequence"/>
</dbReference>
<accession>A0A8J7GW12</accession>
<dbReference type="Gene3D" id="3.40.140.10">
    <property type="entry name" value="Cytidine Deaminase, domain 2"/>
    <property type="match status" value="1"/>
</dbReference>
<dbReference type="RefSeq" id="WP_197005312.1">
    <property type="nucleotide sequence ID" value="NZ_BONS01000025.1"/>
</dbReference>
<reference evidence="1" key="1">
    <citation type="submission" date="2020-11" db="EMBL/GenBank/DDBJ databases">
        <title>Sequencing the genomes of 1000 actinobacteria strains.</title>
        <authorList>
            <person name="Klenk H.-P."/>
        </authorList>
    </citation>
    <scope>NUCLEOTIDE SEQUENCE</scope>
    <source>
        <strain evidence="1">DSM 45356</strain>
    </source>
</reference>
<dbReference type="InterPro" id="IPR016193">
    <property type="entry name" value="Cytidine_deaminase-like"/>
</dbReference>
<dbReference type="EMBL" id="JADOUF010000001">
    <property type="protein sequence ID" value="MBG6138571.1"/>
    <property type="molecule type" value="Genomic_DNA"/>
</dbReference>
<evidence type="ECO:0000313" key="1">
    <source>
        <dbReference type="EMBL" id="MBG6138571.1"/>
    </source>
</evidence>
<sequence length="110" mass="10579">MTELDAEDGKLVTLARSARARIGAPEGAAVRDGDGRTYAAATVALPSLSLSALQGAVAQAVAAGAAKIEAAVVVTEGSVVDAAGLAAVHDLSPAAPLYVADPSGALLGSA</sequence>
<comment type="caution">
    <text evidence="1">The sequence shown here is derived from an EMBL/GenBank/DDBJ whole genome shotgun (WGS) entry which is preliminary data.</text>
</comment>
<organism evidence="1 2">
    <name type="scientific">Longispora fulva</name>
    <dbReference type="NCBI Taxonomy" id="619741"/>
    <lineage>
        <taxon>Bacteria</taxon>
        <taxon>Bacillati</taxon>
        <taxon>Actinomycetota</taxon>
        <taxon>Actinomycetes</taxon>
        <taxon>Micromonosporales</taxon>
        <taxon>Micromonosporaceae</taxon>
        <taxon>Longispora</taxon>
    </lineage>
</organism>